<gene>
    <name evidence="1" type="ORF">HMPREF2531_04346</name>
</gene>
<dbReference type="PATRIC" id="fig|329854.7.peg.4420"/>
<evidence type="ECO:0000313" key="2">
    <source>
        <dbReference type="Proteomes" id="UP000070319"/>
    </source>
</evidence>
<proteinExistence type="predicted"/>
<evidence type="ECO:0008006" key="3">
    <source>
        <dbReference type="Google" id="ProtNLM"/>
    </source>
</evidence>
<comment type="caution">
    <text evidence="1">The sequence shown here is derived from an EMBL/GenBank/DDBJ whole genome shotgun (WGS) entry which is preliminary data.</text>
</comment>
<dbReference type="Pfam" id="PF13366">
    <property type="entry name" value="PDDEXK_3"/>
    <property type="match status" value="1"/>
</dbReference>
<dbReference type="Proteomes" id="UP000070319">
    <property type="component" value="Unassembled WGS sequence"/>
</dbReference>
<name>A0A139KVI4_9BACE</name>
<dbReference type="AlphaFoldDB" id="A0A139KVI4"/>
<protein>
    <recommendedName>
        <fullName evidence="3">GxxExxY protein</fullName>
    </recommendedName>
</protein>
<reference evidence="1 2" key="1">
    <citation type="submission" date="2016-02" db="EMBL/GenBank/DDBJ databases">
        <authorList>
            <person name="Wen L."/>
            <person name="He K."/>
            <person name="Yang H."/>
        </authorList>
    </citation>
    <scope>NUCLEOTIDE SEQUENCE [LARGE SCALE GENOMIC DNA]</scope>
    <source>
        <strain evidence="1 2">KLE1704</strain>
    </source>
</reference>
<dbReference type="NCBIfam" id="TIGR04256">
    <property type="entry name" value="GxxExxY"/>
    <property type="match status" value="1"/>
</dbReference>
<accession>A0A139KVI4</accession>
<dbReference type="InterPro" id="IPR026350">
    <property type="entry name" value="GxxExxY"/>
</dbReference>
<organism evidence="1">
    <name type="scientific">Bacteroides intestinalis</name>
    <dbReference type="NCBI Taxonomy" id="329854"/>
    <lineage>
        <taxon>Bacteria</taxon>
        <taxon>Pseudomonadati</taxon>
        <taxon>Bacteroidota</taxon>
        <taxon>Bacteroidia</taxon>
        <taxon>Bacteroidales</taxon>
        <taxon>Bacteroidaceae</taxon>
        <taxon>Bacteroides</taxon>
    </lineage>
</organism>
<evidence type="ECO:0000313" key="1">
    <source>
        <dbReference type="EMBL" id="KXT43200.1"/>
    </source>
</evidence>
<sequence>MKNINDITYKIIGCAYEVHKILGPGLLESTYETCLCYELEKQGLKFEQQKELMINYKGATLNNGYRIDILVEDSIVLELKSVENLLPIHTAQILTYLKLSEHNLGLLINFNVTNLQNGIHRYII</sequence>
<dbReference type="EMBL" id="LTDF01000160">
    <property type="protein sequence ID" value="KXT43200.1"/>
    <property type="molecule type" value="Genomic_DNA"/>
</dbReference>
<dbReference type="RefSeq" id="WP_061437756.1">
    <property type="nucleotide sequence ID" value="NZ_KQ968736.1"/>
</dbReference>